<evidence type="ECO:0000313" key="3">
    <source>
        <dbReference type="EMBL" id="GEC85765.1"/>
    </source>
</evidence>
<proteinExistence type="predicted"/>
<evidence type="ECO:0000256" key="1">
    <source>
        <dbReference type="SAM" id="MobiDB-lite"/>
    </source>
</evidence>
<feature type="region of interest" description="Disordered" evidence="1">
    <location>
        <begin position="21"/>
        <end position="84"/>
    </location>
</feature>
<feature type="signal peptide" evidence="2">
    <location>
        <begin position="1"/>
        <end position="19"/>
    </location>
</feature>
<feature type="chain" id="PRO_5021227322" description="Secreted protein" evidence="2">
    <location>
        <begin position="20"/>
        <end position="171"/>
    </location>
</feature>
<gene>
    <name evidence="3" type="ORF">CVA01_10790</name>
</gene>
<feature type="compositionally biased region" description="Low complexity" evidence="1">
    <location>
        <begin position="33"/>
        <end position="52"/>
    </location>
</feature>
<dbReference type="PROSITE" id="PS51257">
    <property type="entry name" value="PROKAR_LIPOPROTEIN"/>
    <property type="match status" value="1"/>
</dbReference>
<dbReference type="RefSeq" id="WP_014009618.1">
    <property type="nucleotide sequence ID" value="NZ_BJNT01000007.1"/>
</dbReference>
<name>A0A4Y4BYF5_9CORY</name>
<dbReference type="EMBL" id="BJNT01000007">
    <property type="protein sequence ID" value="GEC85765.1"/>
    <property type="molecule type" value="Genomic_DNA"/>
</dbReference>
<evidence type="ECO:0000313" key="4">
    <source>
        <dbReference type="Proteomes" id="UP000319986"/>
    </source>
</evidence>
<evidence type="ECO:0000256" key="2">
    <source>
        <dbReference type="SAM" id="SignalP"/>
    </source>
</evidence>
<organism evidence="3 4">
    <name type="scientific">Corynebacterium variabile</name>
    <dbReference type="NCBI Taxonomy" id="1727"/>
    <lineage>
        <taxon>Bacteria</taxon>
        <taxon>Bacillati</taxon>
        <taxon>Actinomycetota</taxon>
        <taxon>Actinomycetes</taxon>
        <taxon>Mycobacteriales</taxon>
        <taxon>Corynebacteriaceae</taxon>
        <taxon>Corynebacterium</taxon>
    </lineage>
</organism>
<accession>A0A4Y4BYF5</accession>
<evidence type="ECO:0008006" key="5">
    <source>
        <dbReference type="Google" id="ProtNLM"/>
    </source>
</evidence>
<comment type="caution">
    <text evidence="3">The sequence shown here is derived from an EMBL/GenBank/DDBJ whole genome shotgun (WGS) entry which is preliminary data.</text>
</comment>
<keyword evidence="2" id="KW-0732">Signal</keyword>
<protein>
    <recommendedName>
        <fullName evidence="5">Secreted protein</fullName>
    </recommendedName>
</protein>
<dbReference type="AlphaFoldDB" id="A0A4Y4BYF5"/>
<dbReference type="Proteomes" id="UP000319986">
    <property type="component" value="Unassembled WGS sequence"/>
</dbReference>
<feature type="compositionally biased region" description="Acidic residues" evidence="1">
    <location>
        <begin position="54"/>
        <end position="74"/>
    </location>
</feature>
<sequence length="171" mass="16647">MKSRLSALIGAAILTGALAAGCTSDDSGDAGESTTTTPTTTTTSAASTSSSAVDEPDPTDALDNPVESEVEEELYTPAPVPEVQDVPASAPAYGVPCSAAQVGMPATGADGTSLVCVGMGANAPATWVYGPEPAGVGTASDGGACTEGEAGGQDDSGHMMMCVGGQWVYGP</sequence>
<dbReference type="GeneID" id="82887224"/>
<reference evidence="3 4" key="1">
    <citation type="submission" date="2019-06" db="EMBL/GenBank/DDBJ databases">
        <title>Whole genome shotgun sequence of Corynebacterium variabile NBRC 15286.</title>
        <authorList>
            <person name="Hosoyama A."/>
            <person name="Uohara A."/>
            <person name="Ohji S."/>
            <person name="Ichikawa N."/>
        </authorList>
    </citation>
    <scope>NUCLEOTIDE SEQUENCE [LARGE SCALE GENOMIC DNA]</scope>
    <source>
        <strain evidence="3 4">NBRC 15286</strain>
    </source>
</reference>